<gene>
    <name evidence="3" type="ORF">LuPra_04766</name>
</gene>
<dbReference type="EMBL" id="CP015136">
    <property type="protein sequence ID" value="AMY11516.1"/>
    <property type="molecule type" value="Genomic_DNA"/>
</dbReference>
<dbReference type="KEGG" id="abac:LuPra_04766"/>
<organism evidence="3 4">
    <name type="scientific">Luteitalea pratensis</name>
    <dbReference type="NCBI Taxonomy" id="1855912"/>
    <lineage>
        <taxon>Bacteria</taxon>
        <taxon>Pseudomonadati</taxon>
        <taxon>Acidobacteriota</taxon>
        <taxon>Vicinamibacteria</taxon>
        <taxon>Vicinamibacterales</taxon>
        <taxon>Vicinamibacteraceae</taxon>
        <taxon>Luteitalea</taxon>
    </lineage>
</organism>
<reference evidence="3 4" key="1">
    <citation type="journal article" date="2016" name="Genome Announc.">
        <title>First Complete Genome Sequence of a Subdivision 6 Acidobacterium Strain.</title>
        <authorList>
            <person name="Huang S."/>
            <person name="Vieira S."/>
            <person name="Bunk B."/>
            <person name="Riedel T."/>
            <person name="Sproer C."/>
            <person name="Overmann J."/>
        </authorList>
    </citation>
    <scope>NUCLEOTIDE SEQUENCE [LARGE SCALE GENOMIC DNA]</scope>
    <source>
        <strain evidence="4">DSM 100886 HEG_-6_39</strain>
    </source>
</reference>
<dbReference type="OrthoDB" id="5197868at2"/>
<keyword evidence="1" id="KW-0472">Membrane</keyword>
<dbReference type="RefSeq" id="WP_157899594.1">
    <property type="nucleotide sequence ID" value="NZ_CP015136.1"/>
</dbReference>
<dbReference type="InterPro" id="IPR041916">
    <property type="entry name" value="Anti_sigma_zinc_sf"/>
</dbReference>
<evidence type="ECO:0000256" key="1">
    <source>
        <dbReference type="SAM" id="Phobius"/>
    </source>
</evidence>
<dbReference type="PATRIC" id="fig|1813736.3.peg.5024"/>
<evidence type="ECO:0000259" key="2">
    <source>
        <dbReference type="Pfam" id="PF13490"/>
    </source>
</evidence>
<dbReference type="AlphaFoldDB" id="A0A143PT54"/>
<dbReference type="Gene3D" id="1.10.10.1320">
    <property type="entry name" value="Anti-sigma factor, zinc-finger domain"/>
    <property type="match status" value="1"/>
</dbReference>
<feature type="transmembrane region" description="Helical" evidence="1">
    <location>
        <begin position="97"/>
        <end position="115"/>
    </location>
</feature>
<dbReference type="Proteomes" id="UP000076079">
    <property type="component" value="Chromosome"/>
</dbReference>
<evidence type="ECO:0000313" key="3">
    <source>
        <dbReference type="EMBL" id="AMY11516.1"/>
    </source>
</evidence>
<protein>
    <submittedName>
        <fullName evidence="3">Putative transmembrane transcriptional regulator (Anti-sigma factor)</fullName>
    </submittedName>
</protein>
<sequence length="252" mass="26885">MKCQDIQQALDAQLVGTLGRADAEALDAHLATCPECEAMVADARRLQAELRLIGVEGPSPRVWERVSARLEADPEFERAAAAAVDAAPRSSRIDWRWAALAATLLMVIAGSLLVLRRSLTTATPPAPAVAAAPADAGSDAIVSSIESELDLAAKHYENAIAGLERVASESDSPIDPTVMATVKENLEIIDQAIDDSRQALRTDPQSQLAQESLFDAFRRKVALLQDTISLMNEMRKGNPTRATAIAPGLNKG</sequence>
<proteinExistence type="predicted"/>
<feature type="domain" description="Putative zinc-finger" evidence="2">
    <location>
        <begin position="3"/>
        <end position="36"/>
    </location>
</feature>
<evidence type="ECO:0000313" key="4">
    <source>
        <dbReference type="Proteomes" id="UP000076079"/>
    </source>
</evidence>
<name>A0A143PT54_LUTPR</name>
<dbReference type="STRING" id="1855912.LuPra_04766"/>
<keyword evidence="4" id="KW-1185">Reference proteome</keyword>
<keyword evidence="1" id="KW-1133">Transmembrane helix</keyword>
<dbReference type="InterPro" id="IPR027383">
    <property type="entry name" value="Znf_put"/>
</dbReference>
<reference evidence="4" key="2">
    <citation type="submission" date="2016-04" db="EMBL/GenBank/DDBJ databases">
        <title>First Complete Genome Sequence of a Subdivision 6 Acidobacterium.</title>
        <authorList>
            <person name="Huang S."/>
            <person name="Vieira S."/>
            <person name="Bunk B."/>
            <person name="Riedel T."/>
            <person name="Sproeer C."/>
            <person name="Overmann J."/>
        </authorList>
    </citation>
    <scope>NUCLEOTIDE SEQUENCE [LARGE SCALE GENOMIC DNA]</scope>
    <source>
        <strain evidence="4">DSM 100886 HEG_-6_39</strain>
    </source>
</reference>
<keyword evidence="1 3" id="KW-0812">Transmembrane</keyword>
<dbReference type="Pfam" id="PF13490">
    <property type="entry name" value="zf-HC2"/>
    <property type="match status" value="1"/>
</dbReference>
<accession>A0A143PT54</accession>